<keyword evidence="2" id="KW-1185">Reference proteome</keyword>
<reference evidence="1" key="1">
    <citation type="submission" date="2021-06" db="EMBL/GenBank/DDBJ databases">
        <title>Parelaphostrongylus tenuis whole genome reference sequence.</title>
        <authorList>
            <person name="Garwood T.J."/>
            <person name="Larsen P.A."/>
            <person name="Fountain-Jones N.M."/>
            <person name="Garbe J.R."/>
            <person name="Macchietto M.G."/>
            <person name="Kania S.A."/>
            <person name="Gerhold R.W."/>
            <person name="Richards J.E."/>
            <person name="Wolf T.M."/>
        </authorList>
    </citation>
    <scope>NUCLEOTIDE SEQUENCE</scope>
    <source>
        <strain evidence="1">MNPRO001-30</strain>
        <tissue evidence="1">Meninges</tissue>
    </source>
</reference>
<dbReference type="EMBL" id="JAHQIW010003385">
    <property type="protein sequence ID" value="KAJ1358486.1"/>
    <property type="molecule type" value="Genomic_DNA"/>
</dbReference>
<proteinExistence type="predicted"/>
<gene>
    <name evidence="1" type="primary">CEH-31</name>
    <name evidence="1" type="ORF">KIN20_016919</name>
</gene>
<accession>A0AAD5N1X0</accession>
<dbReference type="AlphaFoldDB" id="A0AAD5N1X0"/>
<organism evidence="1 2">
    <name type="scientific">Parelaphostrongylus tenuis</name>
    <name type="common">Meningeal worm</name>
    <dbReference type="NCBI Taxonomy" id="148309"/>
    <lineage>
        <taxon>Eukaryota</taxon>
        <taxon>Metazoa</taxon>
        <taxon>Ecdysozoa</taxon>
        <taxon>Nematoda</taxon>
        <taxon>Chromadorea</taxon>
        <taxon>Rhabditida</taxon>
        <taxon>Rhabditina</taxon>
        <taxon>Rhabditomorpha</taxon>
        <taxon>Strongyloidea</taxon>
        <taxon>Metastrongylidae</taxon>
        <taxon>Parelaphostrongylus</taxon>
    </lineage>
</organism>
<keyword evidence="1" id="KW-0238">DNA-binding</keyword>
<name>A0AAD5N1X0_PARTN</name>
<evidence type="ECO:0000313" key="2">
    <source>
        <dbReference type="Proteomes" id="UP001196413"/>
    </source>
</evidence>
<protein>
    <submittedName>
        <fullName evidence="1">Homeobox domain</fullName>
    </submittedName>
</protein>
<dbReference type="Proteomes" id="UP001196413">
    <property type="component" value="Unassembled WGS sequence"/>
</dbReference>
<keyword evidence="1" id="KW-0371">Homeobox</keyword>
<dbReference type="GO" id="GO:0003677">
    <property type="term" value="F:DNA binding"/>
    <property type="evidence" value="ECO:0007669"/>
    <property type="project" value="UniProtKB-KW"/>
</dbReference>
<comment type="caution">
    <text evidence="1">The sequence shown here is derived from an EMBL/GenBank/DDBJ whole genome shotgun (WGS) entry which is preliminary data.</text>
</comment>
<evidence type="ECO:0000313" key="1">
    <source>
        <dbReference type="EMBL" id="KAJ1358486.1"/>
    </source>
</evidence>
<sequence length="135" mass="14691">MSMLDPRQFLMPTFCLDPTATSLLSQQPAQNPAGGKLTHSFRISDLLESPSDKADTSADKGNDNEVVHSAGNVLRFCTTISNKIIHPLSGSGKVRNDHSLRGSLRATCQSRNSSSRVAYNTIERFRVICHSSTGK</sequence>